<dbReference type="PANTHER" id="PTHR42781:SF4">
    <property type="entry name" value="SPERMIDINE_PUTRESCINE IMPORT ATP-BINDING PROTEIN POTA"/>
    <property type="match status" value="1"/>
</dbReference>
<keyword evidence="10" id="KW-1185">Reference proteome</keyword>
<dbReference type="InterPro" id="IPR050093">
    <property type="entry name" value="ABC_SmlMolc_Importer"/>
</dbReference>
<keyword evidence="4 7" id="KW-0067">ATP-binding</keyword>
<comment type="catalytic activity">
    <reaction evidence="7">
        <text>ATP + H2O + polyamine-[polyamine-binding protein]Side 1 = ADP + phosphate + polyamineSide 2 + [polyamine-binding protein]Side 1.</text>
        <dbReference type="EC" id="7.6.2.11"/>
    </reaction>
</comment>
<dbReference type="SUPFAM" id="SSF50331">
    <property type="entry name" value="MOP-like"/>
    <property type="match status" value="1"/>
</dbReference>
<dbReference type="InterPro" id="IPR013611">
    <property type="entry name" value="Transp-assoc_OB_typ2"/>
</dbReference>
<dbReference type="SMART" id="SM00382">
    <property type="entry name" value="AAA"/>
    <property type="match status" value="1"/>
</dbReference>
<keyword evidence="3 7" id="KW-0547">Nucleotide-binding</keyword>
<comment type="subunit">
    <text evidence="7">The complex is composed of two ATP-binding proteins (PotA), two transmembrane proteins (PotB and PotC) and a solute-binding protein (PotD).</text>
</comment>
<dbReference type="GO" id="GO:0005524">
    <property type="term" value="F:ATP binding"/>
    <property type="evidence" value="ECO:0007669"/>
    <property type="project" value="UniProtKB-KW"/>
</dbReference>
<proteinExistence type="inferred from homology"/>
<dbReference type="Pfam" id="PF08402">
    <property type="entry name" value="TOBE_2"/>
    <property type="match status" value="1"/>
</dbReference>
<dbReference type="InterPro" id="IPR008995">
    <property type="entry name" value="Mo/tungstate-bd_C_term_dom"/>
</dbReference>
<dbReference type="EC" id="7.6.2.11" evidence="7"/>
<organism evidence="9 10">
    <name type="scientific">Dongia sedimenti</name>
    <dbReference type="NCBI Taxonomy" id="3064282"/>
    <lineage>
        <taxon>Bacteria</taxon>
        <taxon>Pseudomonadati</taxon>
        <taxon>Pseudomonadota</taxon>
        <taxon>Alphaproteobacteria</taxon>
        <taxon>Rhodospirillales</taxon>
        <taxon>Dongiaceae</taxon>
        <taxon>Dongia</taxon>
    </lineage>
</organism>
<dbReference type="InterPro" id="IPR003439">
    <property type="entry name" value="ABC_transporter-like_ATP-bd"/>
</dbReference>
<feature type="domain" description="ABC transporter" evidence="8">
    <location>
        <begin position="10"/>
        <end position="240"/>
    </location>
</feature>
<evidence type="ECO:0000256" key="4">
    <source>
        <dbReference type="ARBA" id="ARBA00022840"/>
    </source>
</evidence>
<evidence type="ECO:0000313" key="10">
    <source>
        <dbReference type="Proteomes" id="UP001230156"/>
    </source>
</evidence>
<dbReference type="InterPro" id="IPR005893">
    <property type="entry name" value="PotA-like"/>
</dbReference>
<keyword evidence="1 7" id="KW-0813">Transport</keyword>
<dbReference type="EMBL" id="JAUYVI010000004">
    <property type="protein sequence ID" value="MDQ7248390.1"/>
    <property type="molecule type" value="Genomic_DNA"/>
</dbReference>
<evidence type="ECO:0000256" key="3">
    <source>
        <dbReference type="ARBA" id="ARBA00022741"/>
    </source>
</evidence>
<reference evidence="10" key="1">
    <citation type="submission" date="2023-08" db="EMBL/GenBank/DDBJ databases">
        <title>Rhodospirillaceae gen. nov., a novel taxon isolated from the Yangtze River Yuezi River estuary sludge.</title>
        <authorList>
            <person name="Ruan L."/>
        </authorList>
    </citation>
    <scope>NUCLEOTIDE SEQUENCE [LARGE SCALE GENOMIC DNA]</scope>
    <source>
        <strain evidence="10">R-7</strain>
    </source>
</reference>
<dbReference type="Proteomes" id="UP001230156">
    <property type="component" value="Unassembled WGS sequence"/>
</dbReference>
<evidence type="ECO:0000256" key="7">
    <source>
        <dbReference type="RuleBase" id="RU364083"/>
    </source>
</evidence>
<dbReference type="PANTHER" id="PTHR42781">
    <property type="entry name" value="SPERMIDINE/PUTRESCINE IMPORT ATP-BINDING PROTEIN POTA"/>
    <property type="match status" value="1"/>
</dbReference>
<name>A0ABU0YKY7_9PROT</name>
<dbReference type="SUPFAM" id="SSF52540">
    <property type="entry name" value="P-loop containing nucleoside triphosphate hydrolases"/>
    <property type="match status" value="1"/>
</dbReference>
<dbReference type="RefSeq" id="WP_379955870.1">
    <property type="nucleotide sequence ID" value="NZ_JAUYVI010000004.1"/>
</dbReference>
<evidence type="ECO:0000259" key="8">
    <source>
        <dbReference type="PROSITE" id="PS50893"/>
    </source>
</evidence>
<dbReference type="NCBIfam" id="TIGR01187">
    <property type="entry name" value="potA"/>
    <property type="match status" value="1"/>
</dbReference>
<dbReference type="InterPro" id="IPR003593">
    <property type="entry name" value="AAA+_ATPase"/>
</dbReference>
<dbReference type="PROSITE" id="PS00211">
    <property type="entry name" value="ABC_TRANSPORTER_1"/>
    <property type="match status" value="1"/>
</dbReference>
<gene>
    <name evidence="7" type="primary">potA</name>
    <name evidence="9" type="ORF">Q8A70_11970</name>
</gene>
<accession>A0ABU0YKY7</accession>
<dbReference type="InterPro" id="IPR027417">
    <property type="entry name" value="P-loop_NTPase"/>
</dbReference>
<dbReference type="Pfam" id="PF00005">
    <property type="entry name" value="ABC_tran"/>
    <property type="match status" value="1"/>
</dbReference>
<dbReference type="PROSITE" id="PS50893">
    <property type="entry name" value="ABC_TRANSPORTER_2"/>
    <property type="match status" value="1"/>
</dbReference>
<evidence type="ECO:0000313" key="9">
    <source>
        <dbReference type="EMBL" id="MDQ7248390.1"/>
    </source>
</evidence>
<dbReference type="Gene3D" id="2.40.50.100">
    <property type="match status" value="1"/>
</dbReference>
<evidence type="ECO:0000256" key="5">
    <source>
        <dbReference type="ARBA" id="ARBA00022967"/>
    </source>
</evidence>
<keyword evidence="6 7" id="KW-0472">Membrane</keyword>
<evidence type="ECO:0000256" key="1">
    <source>
        <dbReference type="ARBA" id="ARBA00022448"/>
    </source>
</evidence>
<sequence>MPEIKSDAIISLRHLSKHFGPVKAVDDISFDIRRGEFFSLLGPSGCGKTTLLRMLAGFEQPSQGDLLIDGQQMAGVPAYARPTNMVFQNYAIFPHLNVRENIAFGLRKKGLSKDELNRRVDEALALIKLEGYGARASNQLSGGQRQRIALARALVCQPKVLLLDEPLGALDKKLREEMQIELRQLQRSVGITFVFVTHDQEEALTLSDRIAVMSRGKALQIESATRLYEAPNCREVAEFIGSMNFFQGTLRNAGGGRAVVDAGPLGSLNAMLEGAPPPVGTAVSIAVRPEKLRLAWEQPASQANAVAGRVDAQAYLGDRSHYYIAVPGSDRPIAVAYQNVDRSLDGIEAIGRPVWLTFPAEAAVLLTR</sequence>
<protein>
    <recommendedName>
        <fullName evidence="7">Spermidine/putrescine import ATP-binding protein PotA</fullName>
        <ecNumber evidence="7">7.6.2.11</ecNumber>
    </recommendedName>
</protein>
<dbReference type="Gene3D" id="3.40.50.300">
    <property type="entry name" value="P-loop containing nucleotide triphosphate hydrolases"/>
    <property type="match status" value="1"/>
</dbReference>
<comment type="similarity">
    <text evidence="7">Belongs to the ABC transporter superfamily. Spermidine/putrescine importer (TC 3.A.1.11.1) family.</text>
</comment>
<comment type="function">
    <text evidence="7">Part of the ABC transporter complex PotABCD involved in spermidine/putrescine import. Responsible for energy coupling to the transport system.</text>
</comment>
<dbReference type="InterPro" id="IPR017871">
    <property type="entry name" value="ABC_transporter-like_CS"/>
</dbReference>
<keyword evidence="2 7" id="KW-1003">Cell membrane</keyword>
<comment type="caution">
    <text evidence="9">The sequence shown here is derived from an EMBL/GenBank/DDBJ whole genome shotgun (WGS) entry which is preliminary data.</text>
</comment>
<evidence type="ECO:0000256" key="2">
    <source>
        <dbReference type="ARBA" id="ARBA00022475"/>
    </source>
</evidence>
<evidence type="ECO:0000256" key="6">
    <source>
        <dbReference type="ARBA" id="ARBA00023136"/>
    </source>
</evidence>
<keyword evidence="5 7" id="KW-1278">Translocase</keyword>